<proteinExistence type="predicted"/>
<dbReference type="STRING" id="252740.A0A423W0V8"/>
<dbReference type="AlphaFoldDB" id="A0A423W0V8"/>
<reference evidence="2 3" key="1">
    <citation type="submission" date="2015-09" db="EMBL/GenBank/DDBJ databases">
        <title>Host preference determinants of Valsa canker pathogens revealed by comparative genomics.</title>
        <authorList>
            <person name="Yin Z."/>
            <person name="Huang L."/>
        </authorList>
    </citation>
    <scope>NUCLEOTIDE SEQUENCE [LARGE SCALE GENOMIC DNA]</scope>
    <source>
        <strain evidence="2 3">YSFL</strain>
    </source>
</reference>
<dbReference type="OrthoDB" id="9975758at2759"/>
<dbReference type="EMBL" id="LJZO01000018">
    <property type="protein sequence ID" value="ROV96921.1"/>
    <property type="molecule type" value="Genomic_DNA"/>
</dbReference>
<feature type="region of interest" description="Disordered" evidence="1">
    <location>
        <begin position="1"/>
        <end position="34"/>
    </location>
</feature>
<protein>
    <submittedName>
        <fullName evidence="2">Uncharacterized protein</fullName>
    </submittedName>
</protein>
<dbReference type="Proteomes" id="UP000284375">
    <property type="component" value="Unassembled WGS sequence"/>
</dbReference>
<feature type="compositionally biased region" description="Low complexity" evidence="1">
    <location>
        <begin position="18"/>
        <end position="30"/>
    </location>
</feature>
<evidence type="ECO:0000256" key="1">
    <source>
        <dbReference type="SAM" id="MobiDB-lite"/>
    </source>
</evidence>
<keyword evidence="3" id="KW-1185">Reference proteome</keyword>
<comment type="caution">
    <text evidence="2">The sequence shown here is derived from an EMBL/GenBank/DDBJ whole genome shotgun (WGS) entry which is preliminary data.</text>
</comment>
<accession>A0A423W0V8</accession>
<evidence type="ECO:0000313" key="2">
    <source>
        <dbReference type="EMBL" id="ROV96921.1"/>
    </source>
</evidence>
<name>A0A423W0V8_CYTCH</name>
<evidence type="ECO:0000313" key="3">
    <source>
        <dbReference type="Proteomes" id="UP000284375"/>
    </source>
</evidence>
<organism evidence="2 3">
    <name type="scientific">Cytospora chrysosperma</name>
    <name type="common">Cytospora canker fungus</name>
    <name type="synonym">Sphaeria chrysosperma</name>
    <dbReference type="NCBI Taxonomy" id="252740"/>
    <lineage>
        <taxon>Eukaryota</taxon>
        <taxon>Fungi</taxon>
        <taxon>Dikarya</taxon>
        <taxon>Ascomycota</taxon>
        <taxon>Pezizomycotina</taxon>
        <taxon>Sordariomycetes</taxon>
        <taxon>Sordariomycetidae</taxon>
        <taxon>Diaporthales</taxon>
        <taxon>Cytosporaceae</taxon>
        <taxon>Cytospora</taxon>
    </lineage>
</organism>
<gene>
    <name evidence="2" type="ORF">VSDG_04158</name>
</gene>
<sequence>MSTDANTAITLRVPSKYSPPSSSSSSSPPSTFTEPPLEWLHRTWTVTHSTLQMWSRARNVRITYTPLAPAATASGARPRLDDLVEYEKSTGKGGVKTVEGIDTAASEQGSTGSWDWKGKGVLGFVSSHWEVLGWGERAAEEGGATERWAVTWFAPTLFTKEGIDLYSDRKEGMSPALAEEILAGLKVLGAKEIAEMVEANMKQVEIKLPWMEK</sequence>